<proteinExistence type="predicted"/>
<dbReference type="PANTHER" id="PTHR32385:SF15">
    <property type="entry name" value="INOSITOL PHOSPHOCERAMIDE MANNOSYLTRANSFERASE 1"/>
    <property type="match status" value="1"/>
</dbReference>
<dbReference type="InterPro" id="IPR051706">
    <property type="entry name" value="Glycosyltransferase_domain"/>
</dbReference>
<sequence>MIPNILHQIWIQGYDKIPDDLKKYFINCQKVNNNFEHILWDDDKIRKLLIDKFDPEYLETYDYFKVPAQKADFARYAILYTYGGIYLDMDMVCRKNLESLLQYNFFSHHTCFQKFLKDI</sequence>
<dbReference type="Gene3D" id="3.90.550.20">
    <property type="match status" value="1"/>
</dbReference>
<dbReference type="EMBL" id="JN885998">
    <property type="protein sequence ID" value="AEX62747.1"/>
    <property type="molecule type" value="Genomic_DNA"/>
</dbReference>
<keyword evidence="1 2" id="KW-0808">Transferase</keyword>
<evidence type="ECO:0000313" key="2">
    <source>
        <dbReference type="EMBL" id="AEX62747.1"/>
    </source>
</evidence>
<evidence type="ECO:0000256" key="1">
    <source>
        <dbReference type="ARBA" id="ARBA00022679"/>
    </source>
</evidence>
<accession>H2EEC4</accession>
<dbReference type="InterPro" id="IPR029044">
    <property type="entry name" value="Nucleotide-diphossugar_trans"/>
</dbReference>
<dbReference type="SUPFAM" id="SSF53448">
    <property type="entry name" value="Nucleotide-diphospho-sugar transferases"/>
    <property type="match status" value="1"/>
</dbReference>
<organism evidence="2">
    <name type="scientific">Moumouvirus sp. 'Monve'</name>
    <dbReference type="NCBI Taxonomy" id="1128131"/>
    <lineage>
        <taxon>Viruses</taxon>
        <taxon>Varidnaviria</taxon>
        <taxon>Bamfordvirae</taxon>
        <taxon>Nucleocytoviricota</taxon>
        <taxon>Megaviricetes</taxon>
        <taxon>Imitervirales</taxon>
        <taxon>Mimiviridae</taxon>
        <taxon>Megamimivirinae</taxon>
        <taxon>Moumouvirus</taxon>
    </lineage>
</organism>
<gene>
    <name evidence="2" type="ORF">mv_L542</name>
</gene>
<dbReference type="Pfam" id="PF04488">
    <property type="entry name" value="Gly_transf_sug"/>
    <property type="match status" value="1"/>
</dbReference>
<protein>
    <submittedName>
        <fullName evidence="2">Uncharacterized glycosyl transferase</fullName>
    </submittedName>
</protein>
<name>H2EEC4_9VIRU</name>
<dbReference type="GO" id="GO:0016020">
    <property type="term" value="C:membrane"/>
    <property type="evidence" value="ECO:0007669"/>
    <property type="project" value="GOC"/>
</dbReference>
<dbReference type="InterPro" id="IPR007577">
    <property type="entry name" value="GlycoTrfase_DXD_sugar-bd_CS"/>
</dbReference>
<dbReference type="PANTHER" id="PTHR32385">
    <property type="entry name" value="MANNOSYL PHOSPHORYLINOSITOL CERAMIDE SYNTHASE"/>
    <property type="match status" value="1"/>
</dbReference>
<reference evidence="2" key="1">
    <citation type="submission" date="2011-10" db="EMBL/GenBank/DDBJ databases">
        <title>Provirophages and transpovirons: unique mobilome of giant viruses.</title>
        <authorList>
            <person name="Desnues C."/>
            <person name="LaScola B."/>
            <person name="Yutin N."/>
            <person name="Fournous G."/>
            <person name="Koonin E."/>
            <person name="Raoult D."/>
        </authorList>
    </citation>
    <scope>NUCLEOTIDE SEQUENCE</scope>
    <source>
        <strain evidence="2">Mv13-mv</strain>
    </source>
</reference>
<dbReference type="GO" id="GO:0051999">
    <property type="term" value="P:mannosyl-inositol phosphorylceramide biosynthetic process"/>
    <property type="evidence" value="ECO:0007669"/>
    <property type="project" value="TreeGrafter"/>
</dbReference>
<dbReference type="GO" id="GO:0000030">
    <property type="term" value="F:mannosyltransferase activity"/>
    <property type="evidence" value="ECO:0007669"/>
    <property type="project" value="TreeGrafter"/>
</dbReference>